<accession>A0A443NLV7</accession>
<comment type="caution">
    <text evidence="8">The sequence shown here is derived from an EMBL/GenBank/DDBJ whole genome shotgun (WGS) entry which is preliminary data.</text>
</comment>
<evidence type="ECO:0000259" key="7">
    <source>
        <dbReference type="Pfam" id="PF13905"/>
    </source>
</evidence>
<gene>
    <name evidence="8" type="ORF">CKAN_00804800</name>
</gene>
<dbReference type="AlphaFoldDB" id="A0A443NLV7"/>
<evidence type="ECO:0000256" key="5">
    <source>
        <dbReference type="ARBA" id="ARBA00047388"/>
    </source>
</evidence>
<name>A0A443NLV7_9MAGN</name>
<dbReference type="EMBL" id="QPKB01000003">
    <property type="protein sequence ID" value="RWR79476.1"/>
    <property type="molecule type" value="Genomic_DNA"/>
</dbReference>
<dbReference type="GO" id="GO:0047134">
    <property type="term" value="F:protein-disulfide reductase [NAD(P)H] activity"/>
    <property type="evidence" value="ECO:0007669"/>
    <property type="project" value="UniProtKB-EC"/>
</dbReference>
<evidence type="ECO:0000256" key="6">
    <source>
        <dbReference type="ARBA" id="ARBA00047804"/>
    </source>
</evidence>
<organism evidence="8 9">
    <name type="scientific">Cinnamomum micranthum f. kanehirae</name>
    <dbReference type="NCBI Taxonomy" id="337451"/>
    <lineage>
        <taxon>Eukaryota</taxon>
        <taxon>Viridiplantae</taxon>
        <taxon>Streptophyta</taxon>
        <taxon>Embryophyta</taxon>
        <taxon>Tracheophyta</taxon>
        <taxon>Spermatophyta</taxon>
        <taxon>Magnoliopsida</taxon>
        <taxon>Magnoliidae</taxon>
        <taxon>Laurales</taxon>
        <taxon>Lauraceae</taxon>
        <taxon>Cinnamomum</taxon>
    </lineage>
</organism>
<dbReference type="PANTHER" id="PTHR13871">
    <property type="entry name" value="THIOREDOXIN"/>
    <property type="match status" value="1"/>
</dbReference>
<keyword evidence="3" id="KW-0560">Oxidoreductase</keyword>
<protein>
    <recommendedName>
        <fullName evidence="1">protein-disulfide reductase</fullName>
        <ecNumber evidence="1">1.8.1.8</ecNumber>
    </recommendedName>
</protein>
<dbReference type="Gene3D" id="3.40.30.10">
    <property type="entry name" value="Glutaredoxin"/>
    <property type="match status" value="1"/>
</dbReference>
<dbReference type="InterPro" id="IPR012336">
    <property type="entry name" value="Thioredoxin-like_fold"/>
</dbReference>
<dbReference type="InterPro" id="IPR052259">
    <property type="entry name" value="Nucleoredoxin-like"/>
</dbReference>
<evidence type="ECO:0000256" key="4">
    <source>
        <dbReference type="ARBA" id="ARBA00023027"/>
    </source>
</evidence>
<comment type="catalytic activity">
    <reaction evidence="6">
        <text>[protein]-dithiol + NADP(+) = [protein]-disulfide + NADPH + H(+)</text>
        <dbReference type="Rhea" id="RHEA:18753"/>
        <dbReference type="Rhea" id="RHEA-COMP:10593"/>
        <dbReference type="Rhea" id="RHEA-COMP:10594"/>
        <dbReference type="ChEBI" id="CHEBI:15378"/>
        <dbReference type="ChEBI" id="CHEBI:29950"/>
        <dbReference type="ChEBI" id="CHEBI:50058"/>
        <dbReference type="ChEBI" id="CHEBI:57783"/>
        <dbReference type="ChEBI" id="CHEBI:58349"/>
        <dbReference type="EC" id="1.8.1.8"/>
    </reaction>
</comment>
<evidence type="ECO:0000256" key="2">
    <source>
        <dbReference type="ARBA" id="ARBA00022737"/>
    </source>
</evidence>
<evidence type="ECO:0000313" key="9">
    <source>
        <dbReference type="Proteomes" id="UP000283530"/>
    </source>
</evidence>
<feature type="domain" description="Thioredoxin-like fold" evidence="7">
    <location>
        <begin position="32"/>
        <end position="85"/>
    </location>
</feature>
<keyword evidence="4" id="KW-0520">NAD</keyword>
<proteinExistence type="predicted"/>
<dbReference type="EC" id="1.8.1.8" evidence="1"/>
<dbReference type="OrthoDB" id="1740151at2759"/>
<dbReference type="Pfam" id="PF13905">
    <property type="entry name" value="Thioredoxin_8"/>
    <property type="match status" value="1"/>
</dbReference>
<keyword evidence="2" id="KW-0677">Repeat</keyword>
<evidence type="ECO:0000256" key="1">
    <source>
        <dbReference type="ARBA" id="ARBA00012612"/>
    </source>
</evidence>
<dbReference type="Proteomes" id="UP000283530">
    <property type="component" value="Unassembled WGS sequence"/>
</dbReference>
<sequence>MVSFMPTIYTKFLLRRPTRSSMHKETLRLSLSQAIEDEESFKENFPEMPWLAIPFSDKTTRDRLNELFEANGIFQLVILGGNGKVLCNIDGVELIRDYGVEAYPF</sequence>
<reference evidence="8 9" key="1">
    <citation type="journal article" date="2019" name="Nat. Plants">
        <title>Stout camphor tree genome fills gaps in understanding of flowering plant genome evolution.</title>
        <authorList>
            <person name="Chaw S.M."/>
            <person name="Liu Y.C."/>
            <person name="Wu Y.W."/>
            <person name="Wang H.Y."/>
            <person name="Lin C.I."/>
            <person name="Wu C.S."/>
            <person name="Ke H.M."/>
            <person name="Chang L.Y."/>
            <person name="Hsu C.Y."/>
            <person name="Yang H.T."/>
            <person name="Sudianto E."/>
            <person name="Hsu M.H."/>
            <person name="Wu K.P."/>
            <person name="Wang L.N."/>
            <person name="Leebens-Mack J.H."/>
            <person name="Tsai I.J."/>
        </authorList>
    </citation>
    <scope>NUCLEOTIDE SEQUENCE [LARGE SCALE GENOMIC DNA]</scope>
    <source>
        <strain evidence="9">cv. Chaw 1501</strain>
        <tissue evidence="8">Young leaves</tissue>
    </source>
</reference>
<keyword evidence="9" id="KW-1185">Reference proteome</keyword>
<evidence type="ECO:0000313" key="8">
    <source>
        <dbReference type="EMBL" id="RWR79476.1"/>
    </source>
</evidence>
<dbReference type="PANTHER" id="PTHR13871:SF96">
    <property type="entry name" value="THIOREDOXIN DOMAIN-CONTAINING PROTEIN"/>
    <property type="match status" value="1"/>
</dbReference>
<comment type="catalytic activity">
    <reaction evidence="5">
        <text>[protein]-dithiol + NAD(+) = [protein]-disulfide + NADH + H(+)</text>
        <dbReference type="Rhea" id="RHEA:18749"/>
        <dbReference type="Rhea" id="RHEA-COMP:10593"/>
        <dbReference type="Rhea" id="RHEA-COMP:10594"/>
        <dbReference type="ChEBI" id="CHEBI:15378"/>
        <dbReference type="ChEBI" id="CHEBI:29950"/>
        <dbReference type="ChEBI" id="CHEBI:50058"/>
        <dbReference type="ChEBI" id="CHEBI:57540"/>
        <dbReference type="ChEBI" id="CHEBI:57945"/>
        <dbReference type="EC" id="1.8.1.8"/>
    </reaction>
</comment>
<evidence type="ECO:0000256" key="3">
    <source>
        <dbReference type="ARBA" id="ARBA00023002"/>
    </source>
</evidence>